<dbReference type="InterPro" id="IPR002733">
    <property type="entry name" value="AMMECR1_domain"/>
</dbReference>
<organism evidence="2 3">
    <name type="scientific">Acrasis kona</name>
    <dbReference type="NCBI Taxonomy" id="1008807"/>
    <lineage>
        <taxon>Eukaryota</taxon>
        <taxon>Discoba</taxon>
        <taxon>Heterolobosea</taxon>
        <taxon>Tetramitia</taxon>
        <taxon>Eutetramitia</taxon>
        <taxon>Acrasidae</taxon>
        <taxon>Acrasis</taxon>
    </lineage>
</organism>
<name>A0AAW2YT36_9EUKA</name>
<dbReference type="AlphaFoldDB" id="A0AAW2YT36"/>
<dbReference type="InterPro" id="IPR023473">
    <property type="entry name" value="AMMECR1"/>
</dbReference>
<gene>
    <name evidence="2" type="ORF">AKO1_006828</name>
</gene>
<reference evidence="2 3" key="1">
    <citation type="submission" date="2024-03" db="EMBL/GenBank/DDBJ databases">
        <title>The Acrasis kona genome and developmental transcriptomes reveal deep origins of eukaryotic multicellular pathways.</title>
        <authorList>
            <person name="Sheikh S."/>
            <person name="Fu C.-J."/>
            <person name="Brown M.W."/>
            <person name="Baldauf S.L."/>
        </authorList>
    </citation>
    <scope>NUCLEOTIDE SEQUENCE [LARGE SCALE GENOMIC DNA]</scope>
    <source>
        <strain evidence="2 3">ATCC MYA-3509</strain>
    </source>
</reference>
<dbReference type="SUPFAM" id="SSF143447">
    <property type="entry name" value="AMMECR1-like"/>
    <property type="match status" value="1"/>
</dbReference>
<sequence length="197" mass="22718">MSVEATQDMCRYCFDTLLEYLESGNKMPKYTPKFSNEDFPLFVTWNKKNSKGEYSLRGCIGTFSEQPLHRTLANYAITSAVHDSRFNPITKSELPDLKCSVSLLVNFEDGDDVYDWEIGTHGIRISFVNPSTGRESGATYLPEVCSEQEWTKEECLESLYRKAGYRGKLNKELLESTHLEKYQSTKSHIEYNDYIKL</sequence>
<dbReference type="PANTHER" id="PTHR13016">
    <property type="entry name" value="AMMECR1 HOMOLOG"/>
    <property type="match status" value="1"/>
</dbReference>
<keyword evidence="3" id="KW-1185">Reference proteome</keyword>
<comment type="caution">
    <text evidence="2">The sequence shown here is derived from an EMBL/GenBank/DDBJ whole genome shotgun (WGS) entry which is preliminary data.</text>
</comment>
<dbReference type="NCBIfam" id="TIGR00296">
    <property type="entry name" value="TIGR00296 family protein"/>
    <property type="match status" value="1"/>
</dbReference>
<evidence type="ECO:0000313" key="2">
    <source>
        <dbReference type="EMBL" id="KAL0480572.1"/>
    </source>
</evidence>
<dbReference type="EMBL" id="JAOPGA020000668">
    <property type="protein sequence ID" value="KAL0480572.1"/>
    <property type="molecule type" value="Genomic_DNA"/>
</dbReference>
<accession>A0AAW2YT36</accession>
<dbReference type="Proteomes" id="UP001431209">
    <property type="component" value="Unassembled WGS sequence"/>
</dbReference>
<feature type="non-terminal residue" evidence="2">
    <location>
        <position position="197"/>
    </location>
</feature>
<proteinExistence type="predicted"/>
<dbReference type="InterPro" id="IPR036071">
    <property type="entry name" value="AMMECR1_dom_sf"/>
</dbReference>
<feature type="domain" description="AMMECR1" evidence="1">
    <location>
        <begin position="1"/>
        <end position="197"/>
    </location>
</feature>
<evidence type="ECO:0000313" key="3">
    <source>
        <dbReference type="Proteomes" id="UP001431209"/>
    </source>
</evidence>
<dbReference type="Pfam" id="PF01871">
    <property type="entry name" value="AMMECR1"/>
    <property type="match status" value="1"/>
</dbReference>
<dbReference type="InterPro" id="IPR027485">
    <property type="entry name" value="AMMECR1_N"/>
</dbReference>
<dbReference type="PROSITE" id="PS51112">
    <property type="entry name" value="AMMECR1"/>
    <property type="match status" value="1"/>
</dbReference>
<protein>
    <submittedName>
        <fullName evidence="2">Ammecr1l</fullName>
    </submittedName>
</protein>
<dbReference type="Gene3D" id="3.30.700.20">
    <property type="entry name" value="Hypothetical protein ph0010, domain 1"/>
    <property type="match status" value="1"/>
</dbReference>
<evidence type="ECO:0000259" key="1">
    <source>
        <dbReference type="PROSITE" id="PS51112"/>
    </source>
</evidence>
<dbReference type="PANTHER" id="PTHR13016:SF0">
    <property type="entry name" value="AMME SYNDROME CANDIDATE GENE 1 PROTEIN"/>
    <property type="match status" value="1"/>
</dbReference>